<evidence type="ECO:0000256" key="4">
    <source>
        <dbReference type="ARBA" id="ARBA00022729"/>
    </source>
</evidence>
<comment type="similarity">
    <text evidence="2">Belongs to the bacterial solute-binding protein 5 family.</text>
</comment>
<dbReference type="Pfam" id="PF00496">
    <property type="entry name" value="SBP_bac_5"/>
    <property type="match status" value="1"/>
</dbReference>
<comment type="subcellular location">
    <subcellularLocation>
        <location evidence="1">Periplasm</location>
    </subcellularLocation>
</comment>
<dbReference type="Gene3D" id="3.10.105.10">
    <property type="entry name" value="Dipeptide-binding Protein, Domain 3"/>
    <property type="match status" value="1"/>
</dbReference>
<dbReference type="GO" id="GO:0030288">
    <property type="term" value="C:outer membrane-bounded periplasmic space"/>
    <property type="evidence" value="ECO:0007669"/>
    <property type="project" value="UniProtKB-ARBA"/>
</dbReference>
<dbReference type="SUPFAM" id="SSF53850">
    <property type="entry name" value="Periplasmic binding protein-like II"/>
    <property type="match status" value="1"/>
</dbReference>
<accession>A0A2T4J987</accession>
<dbReference type="Gene3D" id="3.40.190.10">
    <property type="entry name" value="Periplasmic binding protein-like II"/>
    <property type="match status" value="1"/>
</dbReference>
<protein>
    <submittedName>
        <fullName evidence="7">Peptide ABC transporter substrate-binding protein</fullName>
    </submittedName>
</protein>
<dbReference type="GO" id="GO:1904680">
    <property type="term" value="F:peptide transmembrane transporter activity"/>
    <property type="evidence" value="ECO:0007669"/>
    <property type="project" value="TreeGrafter"/>
</dbReference>
<evidence type="ECO:0000313" key="7">
    <source>
        <dbReference type="EMBL" id="PTE14451.1"/>
    </source>
</evidence>
<feature type="signal peptide" evidence="5">
    <location>
        <begin position="1"/>
        <end position="33"/>
    </location>
</feature>
<organism evidence="7 8">
    <name type="scientific">Fuscovulum blasticum DSM 2131</name>
    <dbReference type="NCBI Taxonomy" id="1188250"/>
    <lineage>
        <taxon>Bacteria</taxon>
        <taxon>Pseudomonadati</taxon>
        <taxon>Pseudomonadota</taxon>
        <taxon>Alphaproteobacteria</taxon>
        <taxon>Rhodobacterales</taxon>
        <taxon>Paracoccaceae</taxon>
        <taxon>Pseudogemmobacter</taxon>
    </lineage>
</organism>
<dbReference type="InterPro" id="IPR039424">
    <property type="entry name" value="SBP_5"/>
</dbReference>
<evidence type="ECO:0000256" key="1">
    <source>
        <dbReference type="ARBA" id="ARBA00004418"/>
    </source>
</evidence>
<dbReference type="InterPro" id="IPR000914">
    <property type="entry name" value="SBP_5_dom"/>
</dbReference>
<dbReference type="AlphaFoldDB" id="A0A2T4J987"/>
<keyword evidence="3" id="KW-0813">Transport</keyword>
<feature type="domain" description="Solute-binding protein family 5" evidence="6">
    <location>
        <begin position="87"/>
        <end position="471"/>
    </location>
</feature>
<dbReference type="PANTHER" id="PTHR30290">
    <property type="entry name" value="PERIPLASMIC BINDING COMPONENT OF ABC TRANSPORTER"/>
    <property type="match status" value="1"/>
</dbReference>
<feature type="chain" id="PRO_5015474957" evidence="5">
    <location>
        <begin position="34"/>
        <end position="560"/>
    </location>
</feature>
<proteinExistence type="inferred from homology"/>
<dbReference type="InterPro" id="IPR030678">
    <property type="entry name" value="Peptide/Ni-bd"/>
</dbReference>
<dbReference type="CDD" id="cd08506">
    <property type="entry name" value="PBP2_clavulanate_OppA2"/>
    <property type="match status" value="1"/>
</dbReference>
<evidence type="ECO:0000256" key="2">
    <source>
        <dbReference type="ARBA" id="ARBA00005695"/>
    </source>
</evidence>
<evidence type="ECO:0000313" key="8">
    <source>
        <dbReference type="Proteomes" id="UP000241362"/>
    </source>
</evidence>
<dbReference type="GO" id="GO:0043190">
    <property type="term" value="C:ATP-binding cassette (ABC) transporter complex"/>
    <property type="evidence" value="ECO:0007669"/>
    <property type="project" value="InterPro"/>
</dbReference>
<evidence type="ECO:0000259" key="6">
    <source>
        <dbReference type="Pfam" id="PF00496"/>
    </source>
</evidence>
<sequence>MCETRSLMTRLRGHILCGAAALALGTAFQPAFADDGHYGGTLKLLGVSSEGTLDPQINYTARYWPLFIWTHDGLMAFKKVNGPESAEVVPDLAEDMPVLSNDGKTYTFKLRQGIKFSNGKDLTVDDVVASFQRIFKISSPTSGSFYNGIVGADKCLAEAATCTLEGGIVADAATNTITINLVAPDAEFLYKLAVPHASIVPADTVMKDAGNEPIPGTGSYMFESYDPNASLIMVRNPHFQEWSKEAQPKGYVDRIEYTFGGTEEAAVNAILNGQADWMYEPVPTDRLAELSVSNPDQLRVSPLVAWWYAPMNVNIAPFNSLEARQALNYAVDRDALVSIFGGPALATPVCTILPPDMPGHVDRCDYTADPGELWSAPDMDKALALVEASGTKGQKVTVVTDDSVTSRGVGTYLQTVLSDLGYDATVQSISGDIQFTYIQNTNNNVQISVTQWYQDYPAPSNFLNVLFGCDSFTPGSDSSVNMSGICDKGLDDRMKAAMVLGSTDPEAALKEWGDIDYDMMKLAPAVPMFTPKDVDLISTRVGNYEFTSQFHWLVGTAWVQ</sequence>
<dbReference type="EMBL" id="PZKE01000007">
    <property type="protein sequence ID" value="PTE14451.1"/>
    <property type="molecule type" value="Genomic_DNA"/>
</dbReference>
<dbReference type="PANTHER" id="PTHR30290:SF9">
    <property type="entry name" value="OLIGOPEPTIDE-BINDING PROTEIN APPA"/>
    <property type="match status" value="1"/>
</dbReference>
<dbReference type="Proteomes" id="UP000241362">
    <property type="component" value="Unassembled WGS sequence"/>
</dbReference>
<comment type="caution">
    <text evidence="7">The sequence shown here is derived from an EMBL/GenBank/DDBJ whole genome shotgun (WGS) entry which is preliminary data.</text>
</comment>
<name>A0A2T4J987_FUSBL</name>
<evidence type="ECO:0000256" key="5">
    <source>
        <dbReference type="SAM" id="SignalP"/>
    </source>
</evidence>
<reference evidence="7 8" key="1">
    <citation type="submission" date="2018-03" db="EMBL/GenBank/DDBJ databases">
        <title>Rhodobacter blasticus.</title>
        <authorList>
            <person name="Meyer T.E."/>
            <person name="Miller S."/>
            <person name="Lodha T."/>
            <person name="Gandham S."/>
            <person name="Chintalapati S."/>
            <person name="Chintalapati V.R."/>
        </authorList>
    </citation>
    <scope>NUCLEOTIDE SEQUENCE [LARGE SCALE GENOMIC DNA]</scope>
    <source>
        <strain evidence="7 8">DSM 2131</strain>
    </source>
</reference>
<evidence type="ECO:0000256" key="3">
    <source>
        <dbReference type="ARBA" id="ARBA00022448"/>
    </source>
</evidence>
<keyword evidence="4 5" id="KW-0732">Signal</keyword>
<gene>
    <name evidence="7" type="ORF">C5F44_08680</name>
</gene>
<dbReference type="GO" id="GO:0015833">
    <property type="term" value="P:peptide transport"/>
    <property type="evidence" value="ECO:0007669"/>
    <property type="project" value="TreeGrafter"/>
</dbReference>
<keyword evidence="8" id="KW-1185">Reference proteome</keyword>
<dbReference type="PIRSF" id="PIRSF002741">
    <property type="entry name" value="MppA"/>
    <property type="match status" value="1"/>
</dbReference>